<dbReference type="InParanoid" id="A0A251V517"/>
<sequence>MEKKDYKVTYEETRRLWNHKDLSTPLLSTYFSARFFPSLELVVVAQLPDLEYLVETHRLELKDLARYGTFSRCTSFQGHPRFKECDSFPGQVTVLKLCLCFVCLLNKIMVVRVYSR</sequence>
<evidence type="ECO:0000313" key="2">
    <source>
        <dbReference type="Proteomes" id="UP000215914"/>
    </source>
</evidence>
<accession>A0A251V517</accession>
<dbReference type="EMBL" id="CM007892">
    <property type="protein sequence ID" value="OTG30514.1"/>
    <property type="molecule type" value="Genomic_DNA"/>
</dbReference>
<name>A0A251V517_HELAN</name>
<dbReference type="AlphaFoldDB" id="A0A251V517"/>
<proteinExistence type="predicted"/>
<reference evidence="2" key="1">
    <citation type="journal article" date="2017" name="Nature">
        <title>The sunflower genome provides insights into oil metabolism, flowering and Asterid evolution.</title>
        <authorList>
            <person name="Badouin H."/>
            <person name="Gouzy J."/>
            <person name="Grassa C.J."/>
            <person name="Murat F."/>
            <person name="Staton S.E."/>
            <person name="Cottret L."/>
            <person name="Lelandais-Briere C."/>
            <person name="Owens G.L."/>
            <person name="Carrere S."/>
            <person name="Mayjonade B."/>
            <person name="Legrand L."/>
            <person name="Gill N."/>
            <person name="Kane N.C."/>
            <person name="Bowers J.E."/>
            <person name="Hubner S."/>
            <person name="Bellec A."/>
            <person name="Berard A."/>
            <person name="Berges H."/>
            <person name="Blanchet N."/>
            <person name="Boniface M.C."/>
            <person name="Brunel D."/>
            <person name="Catrice O."/>
            <person name="Chaidir N."/>
            <person name="Claudel C."/>
            <person name="Donnadieu C."/>
            <person name="Faraut T."/>
            <person name="Fievet G."/>
            <person name="Helmstetter N."/>
            <person name="King M."/>
            <person name="Knapp S.J."/>
            <person name="Lai Z."/>
            <person name="Le Paslier M.C."/>
            <person name="Lippi Y."/>
            <person name="Lorenzon L."/>
            <person name="Mandel J.R."/>
            <person name="Marage G."/>
            <person name="Marchand G."/>
            <person name="Marquand E."/>
            <person name="Bret-Mestries E."/>
            <person name="Morien E."/>
            <person name="Nambeesan S."/>
            <person name="Nguyen T."/>
            <person name="Pegot-Espagnet P."/>
            <person name="Pouilly N."/>
            <person name="Raftis F."/>
            <person name="Sallet E."/>
            <person name="Schiex T."/>
            <person name="Thomas J."/>
            <person name="Vandecasteele C."/>
            <person name="Vares D."/>
            <person name="Vear F."/>
            <person name="Vautrin S."/>
            <person name="Crespi M."/>
            <person name="Mangin B."/>
            <person name="Burke J.M."/>
            <person name="Salse J."/>
            <person name="Munos S."/>
            <person name="Vincourt P."/>
            <person name="Rieseberg L.H."/>
            <person name="Langlade N.B."/>
        </authorList>
    </citation>
    <scope>NUCLEOTIDE SEQUENCE [LARGE SCALE GENOMIC DNA]</scope>
    <source>
        <strain evidence="2">cv. SF193</strain>
    </source>
</reference>
<protein>
    <submittedName>
        <fullName evidence="1">Uncharacterized protein</fullName>
    </submittedName>
</protein>
<evidence type="ECO:0000313" key="1">
    <source>
        <dbReference type="EMBL" id="OTG30514.1"/>
    </source>
</evidence>
<dbReference type="Proteomes" id="UP000215914">
    <property type="component" value="Chromosome 3"/>
</dbReference>
<organism evidence="1 2">
    <name type="scientific">Helianthus annuus</name>
    <name type="common">Common sunflower</name>
    <dbReference type="NCBI Taxonomy" id="4232"/>
    <lineage>
        <taxon>Eukaryota</taxon>
        <taxon>Viridiplantae</taxon>
        <taxon>Streptophyta</taxon>
        <taxon>Embryophyta</taxon>
        <taxon>Tracheophyta</taxon>
        <taxon>Spermatophyta</taxon>
        <taxon>Magnoliopsida</taxon>
        <taxon>eudicotyledons</taxon>
        <taxon>Gunneridae</taxon>
        <taxon>Pentapetalae</taxon>
        <taxon>asterids</taxon>
        <taxon>campanulids</taxon>
        <taxon>Asterales</taxon>
        <taxon>Asteraceae</taxon>
        <taxon>Asteroideae</taxon>
        <taxon>Heliantheae alliance</taxon>
        <taxon>Heliantheae</taxon>
        <taxon>Helianthus</taxon>
    </lineage>
</organism>
<keyword evidence="2" id="KW-1185">Reference proteome</keyword>
<gene>
    <name evidence="1" type="ORF">HannXRQ_Chr03g0065381</name>
</gene>